<keyword evidence="3" id="KW-1185">Reference proteome</keyword>
<dbReference type="AlphaFoldDB" id="H8MYV8"/>
<accession>H8MYV8</accession>
<dbReference type="HOGENOM" id="CLU_1766045_0_0_7"/>
<dbReference type="KEGG" id="ccx:COCOR_04184"/>
<reference evidence="2 3" key="1">
    <citation type="journal article" date="2012" name="J. Bacteriol.">
        <title>Complete Genome Sequence of the Fruiting Myxobacterium Corallococcus coralloides DSM 2259.</title>
        <authorList>
            <person name="Huntley S."/>
            <person name="Zhang Y."/>
            <person name="Treuner-Lange A."/>
            <person name="Kneip S."/>
            <person name="Sensen C.W."/>
            <person name="Sogaard-Andersen L."/>
        </authorList>
    </citation>
    <scope>NUCLEOTIDE SEQUENCE [LARGE SCALE GENOMIC DNA]</scope>
    <source>
        <strain evidence="3">ATCC 25202 / DSM 2259 / NBRC 100086 / M2</strain>
    </source>
</reference>
<dbReference type="Proteomes" id="UP000007587">
    <property type="component" value="Chromosome"/>
</dbReference>
<feature type="region of interest" description="Disordered" evidence="1">
    <location>
        <begin position="1"/>
        <end position="23"/>
    </location>
</feature>
<organism evidence="2 3">
    <name type="scientific">Corallococcus coralloides (strain ATCC 25202 / DSM 2259 / NBRC 100086 / M2)</name>
    <name type="common">Myxococcus coralloides</name>
    <dbReference type="NCBI Taxonomy" id="1144275"/>
    <lineage>
        <taxon>Bacteria</taxon>
        <taxon>Pseudomonadati</taxon>
        <taxon>Myxococcota</taxon>
        <taxon>Myxococcia</taxon>
        <taxon>Myxococcales</taxon>
        <taxon>Cystobacterineae</taxon>
        <taxon>Myxococcaceae</taxon>
        <taxon>Corallococcus</taxon>
    </lineage>
</organism>
<sequence>MAEEAPAPPAAPQAPEQPPRRTWRTHPLPKRLALIAIVALGLWLWKVTDVPERQLIYRLEGDDWGDVRAMDLQVLDSEEHIVKREERFFADGPPMEVTFKVDLPEGTFRTLLFLQVEGREKRDVVRGRLMVGEAQAIVVPLRLPGPSR</sequence>
<proteinExistence type="predicted"/>
<gene>
    <name evidence="2" type="ordered locus">COCOR_04184</name>
</gene>
<name>H8MYV8_CORCM</name>
<dbReference type="InParanoid" id="H8MYV8"/>
<reference evidence="3" key="2">
    <citation type="submission" date="2012-03" db="EMBL/GenBank/DDBJ databases">
        <title>Genome sequence of the fruiting myxobacterium Corallococcus coralloides DSM 2259.</title>
        <authorList>
            <person name="Huntley S."/>
            <person name="Zhang Y."/>
            <person name="Treuner-Lange A."/>
            <person name="Sensen C.W."/>
            <person name="Sogaard-Andersen L."/>
        </authorList>
    </citation>
    <scope>NUCLEOTIDE SEQUENCE [LARGE SCALE GENOMIC DNA]</scope>
    <source>
        <strain evidence="3">ATCC 25202 / DSM 2259 / NBRC 100086 / M2</strain>
    </source>
</reference>
<evidence type="ECO:0000313" key="2">
    <source>
        <dbReference type="EMBL" id="AFE05690.1"/>
    </source>
</evidence>
<feature type="compositionally biased region" description="Pro residues" evidence="1">
    <location>
        <begin position="1"/>
        <end position="17"/>
    </location>
</feature>
<evidence type="ECO:0000256" key="1">
    <source>
        <dbReference type="SAM" id="MobiDB-lite"/>
    </source>
</evidence>
<dbReference type="RefSeq" id="WP_014396995.1">
    <property type="nucleotide sequence ID" value="NC_017030.1"/>
</dbReference>
<evidence type="ECO:0000313" key="3">
    <source>
        <dbReference type="Proteomes" id="UP000007587"/>
    </source>
</evidence>
<dbReference type="EMBL" id="CP003389">
    <property type="protein sequence ID" value="AFE05690.1"/>
    <property type="molecule type" value="Genomic_DNA"/>
</dbReference>
<dbReference type="STRING" id="1144275.COCOR_04184"/>
<protein>
    <submittedName>
        <fullName evidence="2">Uncharacterized protein</fullName>
    </submittedName>
</protein>